<name>A0A168MSL1_MUCCL</name>
<dbReference type="InterPro" id="IPR015648">
    <property type="entry name" value="Transcrpt_fac_DP"/>
</dbReference>
<keyword evidence="3 7" id="KW-0805">Transcription regulation</keyword>
<evidence type="ECO:0000256" key="5">
    <source>
        <dbReference type="ARBA" id="ARBA00023163"/>
    </source>
</evidence>
<evidence type="ECO:0000256" key="8">
    <source>
        <dbReference type="SAM" id="MobiDB-lite"/>
    </source>
</evidence>
<feature type="region of interest" description="Disordered" evidence="8">
    <location>
        <begin position="113"/>
        <end position="149"/>
    </location>
</feature>
<dbReference type="InterPro" id="IPR037241">
    <property type="entry name" value="E2F-DP_heterodim"/>
</dbReference>
<dbReference type="SUPFAM" id="SSF46785">
    <property type="entry name" value="Winged helix' DNA-binding domain"/>
    <property type="match status" value="1"/>
</dbReference>
<dbReference type="STRING" id="747725.A0A168MSL1"/>
<evidence type="ECO:0000256" key="1">
    <source>
        <dbReference type="ARBA" id="ARBA00004123"/>
    </source>
</evidence>
<dbReference type="PANTHER" id="PTHR12548">
    <property type="entry name" value="TRANSCRIPTION FACTOR DP"/>
    <property type="match status" value="1"/>
</dbReference>
<dbReference type="GO" id="GO:0051726">
    <property type="term" value="P:regulation of cell cycle"/>
    <property type="evidence" value="ECO:0007669"/>
    <property type="project" value="InterPro"/>
</dbReference>
<dbReference type="Pfam" id="PF02319">
    <property type="entry name" value="WHD_E2F_TDP"/>
    <property type="match status" value="1"/>
</dbReference>
<dbReference type="AlphaFoldDB" id="A0A168MSL1"/>
<sequence>MTSSVFDNNNNNNAVMISSLPSPPISNRQSIIKMPAFMLDRAPPACPIIPPPYSLKQHCSNNNNNRSAGGWVSDMGSTSHHRNSRQQDELRPLLYQQQQDEYYLPPIQNFMMNTPLSSPSPPPSSGASCCYSSSPSSSSADEDDALTSSVRRKGSIASLLNSDPELKQLDEEESKCNYQSHFFDNYSLKRGRPSTAATIDDNKMRGSSSPHKKQRTSESADCIKQACQSSKSPTASSYNTFTNESTRATKGLRHFSKQVCDKVAKKGITTYNEVADELALDIQQQNALVDGQPKQTYDQKNIRRRVYDALNVLMAMNIIAKDKKVIKWLGIPECYQQHTEKEEHTNNADLLNQIKAEELRQHQLLESLQMLRGTINSKLEKHVHIRNLVSRNQSQPPSATSQKIELPFFMICASSSTKDAHLQLNIQNEGRSATVSFQHAQEDQQIVYEDMDVLRHVSLVS</sequence>
<dbReference type="SMART" id="SM01372">
    <property type="entry name" value="E2F_TDP"/>
    <property type="match status" value="1"/>
</dbReference>
<keyword evidence="5 7" id="KW-0804">Transcription</keyword>
<dbReference type="OrthoDB" id="552115at2759"/>
<protein>
    <submittedName>
        <fullName evidence="10">Transcription factor E2F/dimerization partner</fullName>
    </submittedName>
</protein>
<dbReference type="FunFam" id="1.10.10.10:FF:000047">
    <property type="entry name" value="Transcription factor"/>
    <property type="match status" value="1"/>
</dbReference>
<keyword evidence="11" id="KW-1185">Reference proteome</keyword>
<dbReference type="GO" id="GO:0005667">
    <property type="term" value="C:transcription regulator complex"/>
    <property type="evidence" value="ECO:0007669"/>
    <property type="project" value="InterPro"/>
</dbReference>
<dbReference type="InterPro" id="IPR003316">
    <property type="entry name" value="E2F_WHTH_DNA-bd_dom"/>
</dbReference>
<comment type="subcellular location">
    <subcellularLocation>
        <location evidence="1 7">Nucleus</location>
    </subcellularLocation>
</comment>
<organism evidence="10 11">
    <name type="scientific">Mucor lusitanicus CBS 277.49</name>
    <dbReference type="NCBI Taxonomy" id="747725"/>
    <lineage>
        <taxon>Eukaryota</taxon>
        <taxon>Fungi</taxon>
        <taxon>Fungi incertae sedis</taxon>
        <taxon>Mucoromycota</taxon>
        <taxon>Mucoromycotina</taxon>
        <taxon>Mucoromycetes</taxon>
        <taxon>Mucorales</taxon>
        <taxon>Mucorineae</taxon>
        <taxon>Mucoraceae</taxon>
        <taxon>Mucor</taxon>
    </lineage>
</organism>
<evidence type="ECO:0000313" key="10">
    <source>
        <dbReference type="EMBL" id="OAD05309.1"/>
    </source>
</evidence>
<comment type="similarity">
    <text evidence="2 7">Belongs to the E2F/DP family.</text>
</comment>
<comment type="caution">
    <text evidence="10">The sequence shown here is derived from an EMBL/GenBank/DDBJ whole genome shotgun (WGS) entry which is preliminary data.</text>
</comment>
<dbReference type="Gene3D" id="1.20.140.80">
    <property type="entry name" value="Transcription factor DP"/>
    <property type="match status" value="1"/>
</dbReference>
<feature type="region of interest" description="Disordered" evidence="8">
    <location>
        <begin position="192"/>
        <end position="220"/>
    </location>
</feature>
<accession>A0A168MSL1</accession>
<dbReference type="InterPro" id="IPR036388">
    <property type="entry name" value="WH-like_DNA-bd_sf"/>
</dbReference>
<evidence type="ECO:0000259" key="9">
    <source>
        <dbReference type="SMART" id="SM01372"/>
    </source>
</evidence>
<evidence type="ECO:0000256" key="3">
    <source>
        <dbReference type="ARBA" id="ARBA00023015"/>
    </source>
</evidence>
<keyword evidence="4 7" id="KW-0238">DNA-binding</keyword>
<evidence type="ECO:0000256" key="4">
    <source>
        <dbReference type="ARBA" id="ARBA00023125"/>
    </source>
</evidence>
<evidence type="ECO:0000313" key="11">
    <source>
        <dbReference type="Proteomes" id="UP000077051"/>
    </source>
</evidence>
<gene>
    <name evidence="10" type="ORF">MUCCIDRAFT_109168</name>
</gene>
<dbReference type="GO" id="GO:0005634">
    <property type="term" value="C:nucleus"/>
    <property type="evidence" value="ECO:0007669"/>
    <property type="project" value="UniProtKB-SubCell"/>
</dbReference>
<reference evidence="10 11" key="1">
    <citation type="submission" date="2015-06" db="EMBL/GenBank/DDBJ databases">
        <title>Expansion of signal transduction pathways in fungi by whole-genome duplication.</title>
        <authorList>
            <consortium name="DOE Joint Genome Institute"/>
            <person name="Corrochano L.M."/>
            <person name="Kuo A."/>
            <person name="Marcet-Houben M."/>
            <person name="Polaino S."/>
            <person name="Salamov A."/>
            <person name="Villalobos J.M."/>
            <person name="Alvarez M.I."/>
            <person name="Avalos J."/>
            <person name="Benito E.P."/>
            <person name="Benoit I."/>
            <person name="Burger G."/>
            <person name="Camino L.P."/>
            <person name="Canovas D."/>
            <person name="Cerda-Olmedo E."/>
            <person name="Cheng J.-F."/>
            <person name="Dominguez A."/>
            <person name="Elias M."/>
            <person name="Eslava A.P."/>
            <person name="Glaser F."/>
            <person name="Grimwood J."/>
            <person name="Gutierrez G."/>
            <person name="Heitman J."/>
            <person name="Henrissat B."/>
            <person name="Iturriaga E.A."/>
            <person name="Lang B.F."/>
            <person name="Lavin J.L."/>
            <person name="Lee S."/>
            <person name="Li W."/>
            <person name="Lindquist E."/>
            <person name="Lopez-Garcia S."/>
            <person name="Luque E.M."/>
            <person name="Marcos A.T."/>
            <person name="Martin J."/>
            <person name="Mccluskey K."/>
            <person name="Medina H.R."/>
            <person name="Miralles-Duran A."/>
            <person name="Miyazaki A."/>
            <person name="Munoz-Torres E."/>
            <person name="Oguiza J.A."/>
            <person name="Ohm R."/>
            <person name="Olmedo M."/>
            <person name="Orejas M."/>
            <person name="Ortiz-Castellanos L."/>
            <person name="Pisabarro A.G."/>
            <person name="Rodriguez-Romero J."/>
            <person name="Ruiz-Herrera J."/>
            <person name="Ruiz-Vazquez R."/>
            <person name="Sanz C."/>
            <person name="Schackwitz W."/>
            <person name="Schmutz J."/>
            <person name="Shahriari M."/>
            <person name="Shelest E."/>
            <person name="Silva-Franco F."/>
            <person name="Soanes D."/>
            <person name="Syed K."/>
            <person name="Tagua V.G."/>
            <person name="Talbot N.J."/>
            <person name="Thon M."/>
            <person name="De Vries R.P."/>
            <person name="Wiebenga A."/>
            <person name="Yadav J.S."/>
            <person name="Braun E.L."/>
            <person name="Baker S."/>
            <person name="Garre V."/>
            <person name="Horwitz B."/>
            <person name="Torres-Martinez S."/>
            <person name="Idnurm A."/>
            <person name="Herrera-Estrella A."/>
            <person name="Gabaldon T."/>
            <person name="Grigoriev I.V."/>
        </authorList>
    </citation>
    <scope>NUCLEOTIDE SEQUENCE [LARGE SCALE GENOMIC DNA]</scope>
    <source>
        <strain evidence="10 11">CBS 277.49</strain>
    </source>
</reference>
<dbReference type="EMBL" id="AMYB01000003">
    <property type="protein sequence ID" value="OAD05309.1"/>
    <property type="molecule type" value="Genomic_DNA"/>
</dbReference>
<keyword evidence="6 7" id="KW-0539">Nucleus</keyword>
<evidence type="ECO:0000256" key="2">
    <source>
        <dbReference type="ARBA" id="ARBA00010940"/>
    </source>
</evidence>
<evidence type="ECO:0000256" key="6">
    <source>
        <dbReference type="ARBA" id="ARBA00023242"/>
    </source>
</evidence>
<dbReference type="Proteomes" id="UP000077051">
    <property type="component" value="Unassembled WGS sequence"/>
</dbReference>
<dbReference type="SUPFAM" id="SSF144074">
    <property type="entry name" value="E2F-DP heterodimerization region"/>
    <property type="match status" value="1"/>
</dbReference>
<feature type="compositionally biased region" description="Low complexity" evidence="8">
    <location>
        <begin position="125"/>
        <end position="139"/>
    </location>
</feature>
<feature type="region of interest" description="Disordered" evidence="8">
    <location>
        <begin position="1"/>
        <end position="22"/>
    </location>
</feature>
<dbReference type="Gene3D" id="1.10.10.10">
    <property type="entry name" value="Winged helix-like DNA-binding domain superfamily/Winged helix DNA-binding domain"/>
    <property type="match status" value="1"/>
</dbReference>
<dbReference type="PANTHER" id="PTHR12548:SF9">
    <property type="entry name" value="TRANSCRIPTION FACTOR DP"/>
    <property type="match status" value="1"/>
</dbReference>
<proteinExistence type="inferred from homology"/>
<dbReference type="InterPro" id="IPR038168">
    <property type="entry name" value="TF_DP_C_sf"/>
</dbReference>
<dbReference type="GO" id="GO:0000977">
    <property type="term" value="F:RNA polymerase II transcription regulatory region sequence-specific DNA binding"/>
    <property type="evidence" value="ECO:0007669"/>
    <property type="project" value="TreeGrafter"/>
</dbReference>
<dbReference type="GO" id="GO:0000981">
    <property type="term" value="F:DNA-binding transcription factor activity, RNA polymerase II-specific"/>
    <property type="evidence" value="ECO:0007669"/>
    <property type="project" value="TreeGrafter"/>
</dbReference>
<dbReference type="InterPro" id="IPR036390">
    <property type="entry name" value="WH_DNA-bd_sf"/>
</dbReference>
<evidence type="ECO:0000256" key="7">
    <source>
        <dbReference type="RuleBase" id="RU003796"/>
    </source>
</evidence>
<feature type="domain" description="E2F/DP family winged-helix DNA-binding" evidence="9">
    <location>
        <begin position="247"/>
        <end position="330"/>
    </location>
</feature>
<dbReference type="VEuPathDB" id="FungiDB:MUCCIDRAFT_109168"/>
<feature type="region of interest" description="Disordered" evidence="8">
    <location>
        <begin position="66"/>
        <end position="87"/>
    </location>
</feature>